<evidence type="ECO:0000313" key="4">
    <source>
        <dbReference type="Proteomes" id="UP000822688"/>
    </source>
</evidence>
<feature type="domain" description="B box-type" evidence="2">
    <location>
        <begin position="20"/>
        <end position="69"/>
    </location>
</feature>
<sequence length="437" mass="49381">MSNNSEAAGFQHGTSSSSRMKLEKCDECEEDPHSDAAVFCGKCELQLCTLCDADKHKGRKTSLHYRISIVERRVELEAMKIYNRMLSNSPSLRHGQVDADLKNKFCYFCPNERRIIFMPRLAELVQDPKARPSLVSLIGPTGVGKSFLLKYLLLVDGVERDMDMPLIGAAGDPQSTSADIHIYAGRQDSAHPLLYLDSEGRGGSKKPHGVSSLLEAIMRAKSADGGSYVDVRYEHVQTSYPRMLYIFSDVLCFVFSGNWREKLNILGPLLEWGKTASFGADNQHRPQLIIIFNKTDKETFHDDFDNFKKTFEKWIADDEQGDELLLYYSNPLAVSVPHMDFDGADKKVPSRVAKLREAIMESTQRIRTERSEGKLLFTRCQLELYMRKVAGIFSKYPTAVFDIYKAMFTDSLVVGLTGYNVELRWEGGIPPGLLDER</sequence>
<protein>
    <recommendedName>
        <fullName evidence="2">B box-type domain-containing protein</fullName>
    </recommendedName>
</protein>
<dbReference type="EMBL" id="CM026421">
    <property type="protein sequence ID" value="KAG0590694.1"/>
    <property type="molecule type" value="Genomic_DNA"/>
</dbReference>
<dbReference type="InterPro" id="IPR000315">
    <property type="entry name" value="Znf_B-box"/>
</dbReference>
<keyword evidence="4" id="KW-1185">Reference proteome</keyword>
<name>A0A8T0J430_CERPU</name>
<proteinExistence type="predicted"/>
<dbReference type="PROSITE" id="PS50119">
    <property type="entry name" value="ZF_BBOX"/>
    <property type="match status" value="1"/>
</dbReference>
<keyword evidence="1" id="KW-0862">Zinc</keyword>
<dbReference type="Proteomes" id="UP000822688">
    <property type="component" value="Chromosome 1"/>
</dbReference>
<evidence type="ECO:0000256" key="1">
    <source>
        <dbReference type="PROSITE-ProRule" id="PRU00024"/>
    </source>
</evidence>
<gene>
    <name evidence="3" type="ORF">KC19_1G120100</name>
</gene>
<comment type="caution">
    <text evidence="3">The sequence shown here is derived from an EMBL/GenBank/DDBJ whole genome shotgun (WGS) entry which is preliminary data.</text>
</comment>
<accession>A0A8T0J430</accession>
<dbReference type="CDD" id="cd19757">
    <property type="entry name" value="Bbox1"/>
    <property type="match status" value="1"/>
</dbReference>
<keyword evidence="1" id="KW-0863">Zinc-finger</keyword>
<dbReference type="AlphaFoldDB" id="A0A8T0J430"/>
<dbReference type="GO" id="GO:0008270">
    <property type="term" value="F:zinc ion binding"/>
    <property type="evidence" value="ECO:0007669"/>
    <property type="project" value="UniProtKB-KW"/>
</dbReference>
<dbReference type="InterPro" id="IPR027417">
    <property type="entry name" value="P-loop_NTPase"/>
</dbReference>
<dbReference type="SUPFAM" id="SSF52540">
    <property type="entry name" value="P-loop containing nucleoside triphosphate hydrolases"/>
    <property type="match status" value="1"/>
</dbReference>
<evidence type="ECO:0000259" key="2">
    <source>
        <dbReference type="PROSITE" id="PS50119"/>
    </source>
</evidence>
<evidence type="ECO:0000313" key="3">
    <source>
        <dbReference type="EMBL" id="KAG0590694.1"/>
    </source>
</evidence>
<reference evidence="3" key="1">
    <citation type="submission" date="2020-06" db="EMBL/GenBank/DDBJ databases">
        <title>WGS assembly of Ceratodon purpureus strain R40.</title>
        <authorList>
            <person name="Carey S.B."/>
            <person name="Jenkins J."/>
            <person name="Shu S."/>
            <person name="Lovell J.T."/>
            <person name="Sreedasyam A."/>
            <person name="Maumus F."/>
            <person name="Tiley G.P."/>
            <person name="Fernandez-Pozo N."/>
            <person name="Barry K."/>
            <person name="Chen C."/>
            <person name="Wang M."/>
            <person name="Lipzen A."/>
            <person name="Daum C."/>
            <person name="Saski C.A."/>
            <person name="Payton A.C."/>
            <person name="Mcbreen J.C."/>
            <person name="Conrad R.E."/>
            <person name="Kollar L.M."/>
            <person name="Olsson S."/>
            <person name="Huttunen S."/>
            <person name="Landis J.B."/>
            <person name="Wickett N.J."/>
            <person name="Johnson M.G."/>
            <person name="Rensing S.A."/>
            <person name="Grimwood J."/>
            <person name="Schmutz J."/>
            <person name="Mcdaniel S.F."/>
        </authorList>
    </citation>
    <scope>NUCLEOTIDE SEQUENCE</scope>
    <source>
        <strain evidence="3">R40</strain>
    </source>
</reference>
<keyword evidence="1" id="KW-0479">Metal-binding</keyword>
<organism evidence="3 4">
    <name type="scientific">Ceratodon purpureus</name>
    <name type="common">Fire moss</name>
    <name type="synonym">Dicranum purpureum</name>
    <dbReference type="NCBI Taxonomy" id="3225"/>
    <lineage>
        <taxon>Eukaryota</taxon>
        <taxon>Viridiplantae</taxon>
        <taxon>Streptophyta</taxon>
        <taxon>Embryophyta</taxon>
        <taxon>Bryophyta</taxon>
        <taxon>Bryophytina</taxon>
        <taxon>Bryopsida</taxon>
        <taxon>Dicranidae</taxon>
        <taxon>Pseudoditrichales</taxon>
        <taxon>Ditrichaceae</taxon>
        <taxon>Ceratodon</taxon>
    </lineage>
</organism>